<proteinExistence type="predicted"/>
<gene>
    <name evidence="1" type="ORF">B9Z19DRAFT_1087217</name>
</gene>
<dbReference type="Proteomes" id="UP000244722">
    <property type="component" value="Unassembled WGS sequence"/>
</dbReference>
<dbReference type="EMBL" id="NESQ01000168">
    <property type="protein sequence ID" value="PUU76944.1"/>
    <property type="molecule type" value="Genomic_DNA"/>
</dbReference>
<evidence type="ECO:0000313" key="2">
    <source>
        <dbReference type="Proteomes" id="UP000244722"/>
    </source>
</evidence>
<name>A0A2T6ZND4_TUBBO</name>
<dbReference type="AlphaFoldDB" id="A0A2T6ZND4"/>
<keyword evidence="2" id="KW-1185">Reference proteome</keyword>
<evidence type="ECO:0000313" key="1">
    <source>
        <dbReference type="EMBL" id="PUU76944.1"/>
    </source>
</evidence>
<organism evidence="1 2">
    <name type="scientific">Tuber borchii</name>
    <name type="common">White truffle</name>
    <dbReference type="NCBI Taxonomy" id="42251"/>
    <lineage>
        <taxon>Eukaryota</taxon>
        <taxon>Fungi</taxon>
        <taxon>Dikarya</taxon>
        <taxon>Ascomycota</taxon>
        <taxon>Pezizomycotina</taxon>
        <taxon>Pezizomycetes</taxon>
        <taxon>Pezizales</taxon>
        <taxon>Tuberaceae</taxon>
        <taxon>Tuber</taxon>
    </lineage>
</organism>
<dbReference type="OrthoDB" id="76567at2759"/>
<sequence>MHRIHWFSSERRLKVVIPSMMQECAGSWLIQSLNRARGRGLMSDAWDDTIVTMIAPEYKNFIGKYAGSIKAADFTMIPFIGPNMERMAAFPSVVMESGRYESDARLQADARLWQAGSAGAVRVVLQVKYFEVDRNNNVALDLFISRTSPGGGPASQEHYHIIPAPPKPQYPSISLDEFYAGRCPPSMSPKTQITLDLERLRQVVAVYSRDRA</sequence>
<reference evidence="1 2" key="1">
    <citation type="submission" date="2017-04" db="EMBL/GenBank/DDBJ databases">
        <title>Draft genome sequence of Tuber borchii Vittad., a whitish edible truffle.</title>
        <authorList>
            <consortium name="DOE Joint Genome Institute"/>
            <person name="Murat C."/>
            <person name="Kuo A."/>
            <person name="Barry K.W."/>
            <person name="Clum A."/>
            <person name="Dockter R.B."/>
            <person name="Fauchery L."/>
            <person name="Iotti M."/>
            <person name="Kohler A."/>
            <person name="Labutti K."/>
            <person name="Lindquist E.A."/>
            <person name="Lipzen A."/>
            <person name="Ohm R.A."/>
            <person name="Wang M."/>
            <person name="Grigoriev I.V."/>
            <person name="Zambonelli A."/>
            <person name="Martin F.M."/>
        </authorList>
    </citation>
    <scope>NUCLEOTIDE SEQUENCE [LARGE SCALE GENOMIC DNA]</scope>
    <source>
        <strain evidence="1 2">Tbo3840</strain>
    </source>
</reference>
<feature type="non-terminal residue" evidence="1">
    <location>
        <position position="212"/>
    </location>
</feature>
<accession>A0A2T6ZND4</accession>
<dbReference type="STRING" id="42251.A0A2T6ZND4"/>
<protein>
    <submittedName>
        <fullName evidence="1">Uncharacterized protein</fullName>
    </submittedName>
</protein>
<comment type="caution">
    <text evidence="1">The sequence shown here is derived from an EMBL/GenBank/DDBJ whole genome shotgun (WGS) entry which is preliminary data.</text>
</comment>